<evidence type="ECO:0000313" key="3">
    <source>
        <dbReference type="Proteomes" id="UP000235777"/>
    </source>
</evidence>
<organism evidence="2 3">
    <name type="scientific">Trinickia symbiotica</name>
    <dbReference type="NCBI Taxonomy" id="863227"/>
    <lineage>
        <taxon>Bacteria</taxon>
        <taxon>Pseudomonadati</taxon>
        <taxon>Pseudomonadota</taxon>
        <taxon>Betaproteobacteria</taxon>
        <taxon>Burkholderiales</taxon>
        <taxon>Burkholderiaceae</taxon>
        <taxon>Trinickia</taxon>
    </lineage>
</organism>
<name>A0A2N7X9N0_9BURK</name>
<sequence length="142" mass="15630">MDRLIHDAVGAVGESAALAILGIHRTTLMRWRTGQTRVPAAALSLLRIWSEGRLPGMGPDWIGFHFVGDKLVTSAGVAYTAREIIGWHWRAQHLEAMERRTRQLEKLVHRQAQHLQAMSGAVNDGLSPGVPDVKAPRRVSTG</sequence>
<keyword evidence="3" id="KW-1185">Reference proteome</keyword>
<dbReference type="Pfam" id="PF12375">
    <property type="entry name" value="DUF3653"/>
    <property type="match status" value="1"/>
</dbReference>
<dbReference type="InterPro" id="IPR021077">
    <property type="entry name" value="Phage_phi-Lf_Orf112"/>
</dbReference>
<protein>
    <submittedName>
        <fullName evidence="2">Uncharacterized protein</fullName>
    </submittedName>
</protein>
<evidence type="ECO:0000313" key="2">
    <source>
        <dbReference type="EMBL" id="PMS38466.1"/>
    </source>
</evidence>
<proteinExistence type="predicted"/>
<dbReference type="Proteomes" id="UP000235777">
    <property type="component" value="Unassembled WGS sequence"/>
</dbReference>
<comment type="caution">
    <text evidence="2">The sequence shown here is derived from an EMBL/GenBank/DDBJ whole genome shotgun (WGS) entry which is preliminary data.</text>
</comment>
<dbReference type="EMBL" id="PNYC01000001">
    <property type="protein sequence ID" value="PMS38466.1"/>
    <property type="molecule type" value="Genomic_DNA"/>
</dbReference>
<evidence type="ECO:0000256" key="1">
    <source>
        <dbReference type="SAM" id="MobiDB-lite"/>
    </source>
</evidence>
<feature type="region of interest" description="Disordered" evidence="1">
    <location>
        <begin position="120"/>
        <end position="142"/>
    </location>
</feature>
<reference evidence="2 3" key="1">
    <citation type="submission" date="2018-01" db="EMBL/GenBank/DDBJ databases">
        <title>Whole genome analyses suggest that Burkholderia sensu lato contains two further novel genera in the rhizoxinica-symbiotica group Mycetohabitans gen. nov., and Trinickia gen. nov.: implications for the evolution of diazotrophy and nodulation in the Burkholderiaceae.</title>
        <authorList>
            <person name="Estrada-de los Santos P."/>
            <person name="Palmer M."/>
            <person name="Chavez-Ramirez B."/>
            <person name="Beukes C."/>
            <person name="Steenkamp E.T."/>
            <person name="Hirsch A.M."/>
            <person name="Manyaka P."/>
            <person name="Maluk M."/>
            <person name="Lafos M."/>
            <person name="Crook M."/>
            <person name="Gross E."/>
            <person name="Simon M.F."/>
            <person name="Bueno dos Reis Junior F."/>
            <person name="Poole P.S."/>
            <person name="Venter S.N."/>
            <person name="James E.K."/>
        </authorList>
    </citation>
    <scope>NUCLEOTIDE SEQUENCE [LARGE SCALE GENOMIC DNA]</scope>
    <source>
        <strain evidence="2 3">JPY 581</strain>
    </source>
</reference>
<gene>
    <name evidence="2" type="ORF">C0Z20_00850</name>
</gene>
<dbReference type="AlphaFoldDB" id="A0A2N7X9N0"/>
<accession>A0A2N7X9N0</accession>